<dbReference type="Proteomes" id="UP000688947">
    <property type="component" value="Unassembled WGS sequence"/>
</dbReference>
<proteinExistence type="predicted"/>
<gene>
    <name evidence="1" type="ORF">JG687_00018541</name>
</gene>
<dbReference type="AlphaFoldDB" id="A0A8T1TKG4"/>
<accession>A0A8T1TKG4</accession>
<evidence type="ECO:0000313" key="2">
    <source>
        <dbReference type="Proteomes" id="UP000688947"/>
    </source>
</evidence>
<name>A0A8T1TKG4_9STRA</name>
<comment type="caution">
    <text evidence="1">The sequence shown here is derived from an EMBL/GenBank/DDBJ whole genome shotgun (WGS) entry which is preliminary data.</text>
</comment>
<sequence>MLKKTCVFIFYKPVAVFLEKPSLFQTTMYRFLVDLRKYYAGSLLHLVSIKRRKNNIRTNAIGCLRSCCQEDDICAVIWNQQLALPITSAGLPAIHLTLYQRALDLATSKRRDDDRMIGYLK</sequence>
<feature type="non-terminal residue" evidence="1">
    <location>
        <position position="121"/>
    </location>
</feature>
<protein>
    <submittedName>
        <fullName evidence="1">Uncharacterized protein</fullName>
    </submittedName>
</protein>
<evidence type="ECO:0000313" key="1">
    <source>
        <dbReference type="EMBL" id="KAG6943316.1"/>
    </source>
</evidence>
<organism evidence="1 2">
    <name type="scientific">Phytophthora cactorum</name>
    <dbReference type="NCBI Taxonomy" id="29920"/>
    <lineage>
        <taxon>Eukaryota</taxon>
        <taxon>Sar</taxon>
        <taxon>Stramenopiles</taxon>
        <taxon>Oomycota</taxon>
        <taxon>Peronosporomycetes</taxon>
        <taxon>Peronosporales</taxon>
        <taxon>Peronosporaceae</taxon>
        <taxon>Phytophthora</taxon>
    </lineage>
</organism>
<dbReference type="EMBL" id="JAENGZ010002604">
    <property type="protein sequence ID" value="KAG6943316.1"/>
    <property type="molecule type" value="Genomic_DNA"/>
</dbReference>
<reference evidence="1" key="1">
    <citation type="submission" date="2021-01" db="EMBL/GenBank/DDBJ databases">
        <title>Phytophthora aleatoria, a newly-described species from Pinus radiata is distinct from Phytophthora cactorum isolates based on comparative genomics.</title>
        <authorList>
            <person name="Mcdougal R."/>
            <person name="Panda P."/>
            <person name="Williams N."/>
            <person name="Studholme D.J."/>
        </authorList>
    </citation>
    <scope>NUCLEOTIDE SEQUENCE</scope>
    <source>
        <strain evidence="1">NZFS 3830</strain>
    </source>
</reference>